<protein>
    <submittedName>
        <fullName evidence="10">Nnf1 protein</fullName>
    </submittedName>
</protein>
<evidence type="ECO:0000256" key="5">
    <source>
        <dbReference type="ARBA" id="ARBA00022776"/>
    </source>
</evidence>
<evidence type="ECO:0000256" key="3">
    <source>
        <dbReference type="ARBA" id="ARBA00022454"/>
    </source>
</evidence>
<dbReference type="InterPro" id="IPR007128">
    <property type="entry name" value="PMF1/Nnf1"/>
</dbReference>
<dbReference type="GO" id="GO:0000444">
    <property type="term" value="C:MIS12/MIND type complex"/>
    <property type="evidence" value="ECO:0007669"/>
    <property type="project" value="InterPro"/>
</dbReference>
<keyword evidence="8" id="KW-0131">Cell cycle</keyword>
<keyword evidence="9" id="KW-0137">Centromere</keyword>
<evidence type="ECO:0000256" key="4">
    <source>
        <dbReference type="ARBA" id="ARBA00022618"/>
    </source>
</evidence>
<evidence type="ECO:0000256" key="1">
    <source>
        <dbReference type="ARBA" id="ARBA00004123"/>
    </source>
</evidence>
<dbReference type="GO" id="GO:0051301">
    <property type="term" value="P:cell division"/>
    <property type="evidence" value="ECO:0007669"/>
    <property type="project" value="UniProtKB-KW"/>
</dbReference>
<dbReference type="SMR" id="Q1T767"/>
<dbReference type="KEGG" id="gga:693253"/>
<dbReference type="EMBL" id="AB253766">
    <property type="protein sequence ID" value="BAE93419.1"/>
    <property type="molecule type" value="mRNA"/>
</dbReference>
<keyword evidence="4" id="KW-0132">Cell division</keyword>
<dbReference type="Pfam" id="PF03980">
    <property type="entry name" value="Nnf1"/>
    <property type="match status" value="1"/>
</dbReference>
<keyword evidence="7" id="KW-0539">Nucleus</keyword>
<dbReference type="PANTHER" id="PTHR15459">
    <property type="entry name" value="POLYAMINE-MODULATED FACTOR 1"/>
    <property type="match status" value="1"/>
</dbReference>
<reference evidence="10" key="1">
    <citation type="journal article" date="2006" name="J. Cell Biol.">
        <title>The human Mis12 complex is required for kinetochore assembly and proper chromosome segregation.</title>
        <authorList>
            <person name="Kline S.L."/>
            <person name="Cheeseman I.M."/>
            <person name="Hori T."/>
            <person name="Fukagawa T."/>
            <person name="Desai A."/>
        </authorList>
    </citation>
    <scope>NUCLEOTIDE SEQUENCE</scope>
</reference>
<keyword evidence="6" id="KW-0995">Kinetochore</keyword>
<evidence type="ECO:0000256" key="2">
    <source>
        <dbReference type="ARBA" id="ARBA00004629"/>
    </source>
</evidence>
<evidence type="ECO:0000313" key="10">
    <source>
        <dbReference type="EMBL" id="BAE93419.1"/>
    </source>
</evidence>
<dbReference type="PANTHER" id="PTHR15459:SF3">
    <property type="entry name" value="POLYAMINE-MODULATED FACTOR 1"/>
    <property type="match status" value="1"/>
</dbReference>
<evidence type="ECO:0000256" key="6">
    <source>
        <dbReference type="ARBA" id="ARBA00022838"/>
    </source>
</evidence>
<dbReference type="AlphaFoldDB" id="Q1T767"/>
<evidence type="ECO:0000256" key="8">
    <source>
        <dbReference type="ARBA" id="ARBA00023306"/>
    </source>
</evidence>
<evidence type="ECO:0000256" key="9">
    <source>
        <dbReference type="ARBA" id="ARBA00023328"/>
    </source>
</evidence>
<keyword evidence="5" id="KW-0498">Mitosis</keyword>
<comment type="subcellular location">
    <subcellularLocation>
        <location evidence="2">Chromosome</location>
        <location evidence="2">Centromere</location>
        <location evidence="2">Kinetochore</location>
    </subcellularLocation>
    <subcellularLocation>
        <location evidence="1">Nucleus</location>
    </subcellularLocation>
</comment>
<sequence length="187" mass="20707">MADAAEAEGDGGGPGRAALMAAVVDAFLEKLLAAGSYERFAQCYRRFYRAQPRVTRSIHQQFVAQLRAAVTEEIQEVKKEGNLEELFRALDAIVEESRGCEEPAWRPSGIPEADARSALVPYLLKQRCFLRRALSDSQRDNSAAAAAVLQGRERIAALQRRIAERRAAWQALSGEQRELTAVLQPPQ</sequence>
<organism evidence="10">
    <name type="scientific">Gallus gallus</name>
    <name type="common">Chicken</name>
    <dbReference type="NCBI Taxonomy" id="9031"/>
    <lineage>
        <taxon>Eukaryota</taxon>
        <taxon>Metazoa</taxon>
        <taxon>Chordata</taxon>
        <taxon>Craniata</taxon>
        <taxon>Vertebrata</taxon>
        <taxon>Euteleostomi</taxon>
        <taxon>Archelosauria</taxon>
        <taxon>Archosauria</taxon>
        <taxon>Dinosauria</taxon>
        <taxon>Saurischia</taxon>
        <taxon>Theropoda</taxon>
        <taxon>Coelurosauria</taxon>
        <taxon>Aves</taxon>
        <taxon>Neognathae</taxon>
        <taxon>Galloanserae</taxon>
        <taxon>Galliformes</taxon>
        <taxon>Phasianidae</taxon>
        <taxon>Phasianinae</taxon>
        <taxon>Gallus</taxon>
    </lineage>
</organism>
<gene>
    <name evidence="10" type="primary">Nnf1/PMF1</name>
</gene>
<dbReference type="GO" id="GO:0005634">
    <property type="term" value="C:nucleus"/>
    <property type="evidence" value="ECO:0007669"/>
    <property type="project" value="UniProtKB-SubCell"/>
</dbReference>
<evidence type="ECO:0000256" key="7">
    <source>
        <dbReference type="ARBA" id="ARBA00023242"/>
    </source>
</evidence>
<keyword evidence="3" id="KW-0158">Chromosome</keyword>
<proteinExistence type="evidence at transcript level"/>
<accession>Q1T767</accession>
<dbReference type="Bgee" id="ENSGALG00000046965">
    <property type="expression patterns" value="Expressed in kidney and 14 other cell types or tissues"/>
</dbReference>
<name>Q1T767_CHICK</name>